<dbReference type="RefSeq" id="WP_156241041.1">
    <property type="nucleotide sequence ID" value="NZ_BAAAZL010000002.1"/>
</dbReference>
<reference evidence="1 2" key="1">
    <citation type="submission" date="2018-09" db="EMBL/GenBank/DDBJ databases">
        <title>Whole genome sequencing of Microbacterium oryzae strain MB-10T.</title>
        <authorList>
            <person name="Das S.K."/>
        </authorList>
    </citation>
    <scope>NUCLEOTIDE SEQUENCE [LARGE SCALE GENOMIC DNA]</scope>
    <source>
        <strain evidence="1 2">MB-10</strain>
    </source>
</reference>
<name>A0A6I6E4B9_9MICO</name>
<dbReference type="KEGG" id="moj:D7D94_02365"/>
<dbReference type="AlphaFoldDB" id="A0A6I6E4B9"/>
<organism evidence="1 2">
    <name type="scientific">Microbacterium oryzae</name>
    <dbReference type="NCBI Taxonomy" id="743009"/>
    <lineage>
        <taxon>Bacteria</taxon>
        <taxon>Bacillati</taxon>
        <taxon>Actinomycetota</taxon>
        <taxon>Actinomycetes</taxon>
        <taxon>Micrococcales</taxon>
        <taxon>Microbacteriaceae</taxon>
        <taxon>Microbacterium</taxon>
    </lineage>
</organism>
<dbReference type="OrthoDB" id="5120662at2"/>
<accession>A0A6I6E4B9</accession>
<gene>
    <name evidence="1" type="ORF">D7D94_02365</name>
</gene>
<evidence type="ECO:0000313" key="2">
    <source>
        <dbReference type="Proteomes" id="UP000422989"/>
    </source>
</evidence>
<evidence type="ECO:0000313" key="1">
    <source>
        <dbReference type="EMBL" id="QGU26641.1"/>
    </source>
</evidence>
<sequence length="84" mass="9080">MTNTAVAVAIPLAQPRVRRGRLARAGASLWRVLAPDGRVAGHLRALESDAGMRYRAERLRGGALVAIGEFWTADEAVETLLLSR</sequence>
<proteinExistence type="predicted"/>
<keyword evidence="2" id="KW-1185">Reference proteome</keyword>
<evidence type="ECO:0008006" key="3">
    <source>
        <dbReference type="Google" id="ProtNLM"/>
    </source>
</evidence>
<dbReference type="EMBL" id="CP032550">
    <property type="protein sequence ID" value="QGU26641.1"/>
    <property type="molecule type" value="Genomic_DNA"/>
</dbReference>
<dbReference type="Proteomes" id="UP000422989">
    <property type="component" value="Chromosome"/>
</dbReference>
<protein>
    <recommendedName>
        <fullName evidence="3">DNA mismatch repair protein</fullName>
    </recommendedName>
</protein>